<protein>
    <submittedName>
        <fullName evidence="1">Uncharacterized protein</fullName>
    </submittedName>
</protein>
<dbReference type="Proteomes" id="UP000001937">
    <property type="component" value="Chromosome"/>
</dbReference>
<proteinExistence type="predicted"/>
<keyword evidence="2" id="KW-1185">Reference proteome</keyword>
<reference evidence="1 2" key="1">
    <citation type="journal article" date="2007" name="Genome Res.">
        <title>Genome characteristics of facultatively symbiotic Frankia sp. strains reflect host range and host plant biogeography.</title>
        <authorList>
            <person name="Normand P."/>
            <person name="Lapierre P."/>
            <person name="Tisa L.S."/>
            <person name="Gogarten J.P."/>
            <person name="Alloisio N."/>
            <person name="Bagnarol E."/>
            <person name="Bassi C.A."/>
            <person name="Berry A.M."/>
            <person name="Bickhart D.M."/>
            <person name="Choisne N."/>
            <person name="Couloux A."/>
            <person name="Cournoyer B."/>
            <person name="Cruveiller S."/>
            <person name="Daubin V."/>
            <person name="Demange N."/>
            <person name="Francino M.P."/>
            <person name="Goltsman E."/>
            <person name="Huang Y."/>
            <person name="Kopp O.R."/>
            <person name="Labarre L."/>
            <person name="Lapidus A."/>
            <person name="Lavire C."/>
            <person name="Marechal J."/>
            <person name="Martinez M."/>
            <person name="Mastronunzio J.E."/>
            <person name="Mullin B.C."/>
            <person name="Niemann J."/>
            <person name="Pujic P."/>
            <person name="Rawnsley T."/>
            <person name="Rouy Z."/>
            <person name="Schenowitz C."/>
            <person name="Sellstedt A."/>
            <person name="Tavares F."/>
            <person name="Tomkins J.P."/>
            <person name="Vallenet D."/>
            <person name="Valverde C."/>
            <person name="Wall L.G."/>
            <person name="Wang Y."/>
            <person name="Medigue C."/>
            <person name="Benson D.R."/>
        </authorList>
    </citation>
    <scope>NUCLEOTIDE SEQUENCE [LARGE SCALE GENOMIC DNA]</scope>
    <source>
        <strain evidence="2">DSM 45818 / CECT 9043 / CcI3</strain>
    </source>
</reference>
<gene>
    <name evidence="1" type="ordered locus">Francci3_1441</name>
</gene>
<evidence type="ECO:0000313" key="2">
    <source>
        <dbReference type="Proteomes" id="UP000001937"/>
    </source>
</evidence>
<dbReference type="EMBL" id="CP000249">
    <property type="protein sequence ID" value="ABD10818.1"/>
    <property type="molecule type" value="Genomic_DNA"/>
</dbReference>
<evidence type="ECO:0000313" key="1">
    <source>
        <dbReference type="EMBL" id="ABD10818.1"/>
    </source>
</evidence>
<accession>Q2JD24</accession>
<dbReference type="AlphaFoldDB" id="Q2JD24"/>
<dbReference type="KEGG" id="fra:Francci3_1441"/>
<sequence length="93" mass="10022">MLGAVSHHLVRNVAGESPAVRCVTELGIRAVVLNDLVERLESCELHASPSTSSRRSSADLTAFRIGVGLDTDDQVRPDPSIERAPWTAALSWT</sequence>
<dbReference type="HOGENOM" id="CLU_2395425_0_0_11"/>
<dbReference type="STRING" id="106370.Francci3_1441"/>
<organism evidence="1 2">
    <name type="scientific">Frankia casuarinae (strain DSM 45818 / CECT 9043 / HFP020203 / CcI3)</name>
    <dbReference type="NCBI Taxonomy" id="106370"/>
    <lineage>
        <taxon>Bacteria</taxon>
        <taxon>Bacillati</taxon>
        <taxon>Actinomycetota</taxon>
        <taxon>Actinomycetes</taxon>
        <taxon>Frankiales</taxon>
        <taxon>Frankiaceae</taxon>
        <taxon>Frankia</taxon>
    </lineage>
</organism>
<name>Q2JD24_FRACC</name>